<dbReference type="EMBL" id="PQIB02000002">
    <property type="protein sequence ID" value="RLN32954.1"/>
    <property type="molecule type" value="Genomic_DNA"/>
</dbReference>
<feature type="compositionally biased region" description="Acidic residues" evidence="1">
    <location>
        <begin position="356"/>
        <end position="372"/>
    </location>
</feature>
<dbReference type="InterPro" id="IPR012337">
    <property type="entry name" value="RNaseH-like_sf"/>
</dbReference>
<evidence type="ECO:0000259" key="2">
    <source>
        <dbReference type="Pfam" id="PF24964"/>
    </source>
</evidence>
<comment type="caution">
    <text evidence="3">The sequence shown here is derived from an EMBL/GenBank/DDBJ whole genome shotgun (WGS) entry which is preliminary data.</text>
</comment>
<evidence type="ECO:0000313" key="3">
    <source>
        <dbReference type="EMBL" id="RLN32954.1"/>
    </source>
</evidence>
<reference evidence="4" key="1">
    <citation type="journal article" date="2019" name="Nat. Commun.">
        <title>The genome of broomcorn millet.</title>
        <authorList>
            <person name="Zou C."/>
            <person name="Miki D."/>
            <person name="Li D."/>
            <person name="Tang Q."/>
            <person name="Xiao L."/>
            <person name="Rajput S."/>
            <person name="Deng P."/>
            <person name="Jia W."/>
            <person name="Huang R."/>
            <person name="Zhang M."/>
            <person name="Sun Y."/>
            <person name="Hu J."/>
            <person name="Fu X."/>
            <person name="Schnable P.S."/>
            <person name="Li F."/>
            <person name="Zhang H."/>
            <person name="Feng B."/>
            <person name="Zhu X."/>
            <person name="Liu R."/>
            <person name="Schnable J.C."/>
            <person name="Zhu J.-K."/>
            <person name="Zhang H."/>
        </authorList>
    </citation>
    <scope>NUCLEOTIDE SEQUENCE [LARGE SCALE GENOMIC DNA]</scope>
</reference>
<feature type="region of interest" description="Disordered" evidence="1">
    <location>
        <begin position="268"/>
        <end position="287"/>
    </location>
</feature>
<evidence type="ECO:0000256" key="1">
    <source>
        <dbReference type="SAM" id="MobiDB-lite"/>
    </source>
</evidence>
<dbReference type="PANTHER" id="PTHR33889:SF1">
    <property type="entry name" value="OS03G0834800 PROTEIN"/>
    <property type="match status" value="1"/>
</dbReference>
<organism evidence="3 4">
    <name type="scientific">Panicum miliaceum</name>
    <name type="common">Proso millet</name>
    <name type="synonym">Broomcorn millet</name>
    <dbReference type="NCBI Taxonomy" id="4540"/>
    <lineage>
        <taxon>Eukaryota</taxon>
        <taxon>Viridiplantae</taxon>
        <taxon>Streptophyta</taxon>
        <taxon>Embryophyta</taxon>
        <taxon>Tracheophyta</taxon>
        <taxon>Spermatophyta</taxon>
        <taxon>Magnoliopsida</taxon>
        <taxon>Liliopsida</taxon>
        <taxon>Poales</taxon>
        <taxon>Poaceae</taxon>
        <taxon>PACMAD clade</taxon>
        <taxon>Panicoideae</taxon>
        <taxon>Panicodae</taxon>
        <taxon>Paniceae</taxon>
        <taxon>Panicinae</taxon>
        <taxon>Panicum</taxon>
        <taxon>Panicum sect. Panicum</taxon>
    </lineage>
</organism>
<feature type="region of interest" description="Disordered" evidence="1">
    <location>
        <begin position="356"/>
        <end position="412"/>
    </location>
</feature>
<proteinExistence type="predicted"/>
<feature type="domain" description="DUF7769" evidence="2">
    <location>
        <begin position="60"/>
        <end position="114"/>
    </location>
</feature>
<dbReference type="Pfam" id="PF24964">
    <property type="entry name" value="DUF7769"/>
    <property type="match status" value="1"/>
</dbReference>
<dbReference type="PANTHER" id="PTHR33889">
    <property type="entry name" value="OS04G0681850 PROTEIN"/>
    <property type="match status" value="1"/>
</dbReference>
<name>A0A3L6T3W2_PANMI</name>
<dbReference type="OrthoDB" id="756480at2759"/>
<dbReference type="STRING" id="4540.A0A3L6T3W2"/>
<evidence type="ECO:0000313" key="4">
    <source>
        <dbReference type="Proteomes" id="UP000275267"/>
    </source>
</evidence>
<sequence>MAASVLLDLNCTPPEDSDGGITSVEGNYAAHEDANALAQEEGGDSVAADVGHPMRLRRWLTGAQRYAVYTSLHAKSRNGKLPKKATKEVATFFHAHIRVIQRIWRCAREQIALGQEVDVSNRRTGRVGRKKVQLDHSQMASIPLNRRSTLKSLAKSLDWTPPFRKLPAGAEPRLGTLQLCVANRCLVFQLARAGGTVASDCRKLQAHHGLEVASTLEICGGAGMGRASMEDMADTVDSSFEGALERGRLSGELQRRGGGQFHLRLRREGQNREQRRRGRREEGHERCGLASGATSTVKKEFLWWLVRAMLFDDDVVGVVGACTIAAAVRLPLPLLERGENAEARRRFLVASATDVGVDDAEEANEDEDDEEPPPMGSIWIWGRGSKTVDDEGGASGAKGNFGIDESYLTTEQ</sequence>
<protein>
    <recommendedName>
        <fullName evidence="2">DUF7769 domain-containing protein</fullName>
    </recommendedName>
</protein>
<accession>A0A3L6T3W2</accession>
<gene>
    <name evidence="3" type="ORF">C2845_PM03G21530</name>
</gene>
<keyword evidence="4" id="KW-1185">Reference proteome</keyword>
<dbReference type="AlphaFoldDB" id="A0A3L6T3W2"/>
<dbReference type="InterPro" id="IPR056671">
    <property type="entry name" value="DUF7769"/>
</dbReference>
<dbReference type="Proteomes" id="UP000275267">
    <property type="component" value="Unassembled WGS sequence"/>
</dbReference>
<dbReference type="SUPFAM" id="SSF53098">
    <property type="entry name" value="Ribonuclease H-like"/>
    <property type="match status" value="1"/>
</dbReference>